<evidence type="ECO:0000256" key="6">
    <source>
        <dbReference type="ARBA" id="ARBA00023098"/>
    </source>
</evidence>
<keyword evidence="15" id="KW-1185">Reference proteome</keyword>
<gene>
    <name evidence="16" type="primary">LOC107074651</name>
</gene>
<evidence type="ECO:0000256" key="12">
    <source>
        <dbReference type="ARBA" id="ARBA00049543"/>
    </source>
</evidence>
<dbReference type="Proteomes" id="UP000694924">
    <property type="component" value="Unplaced"/>
</dbReference>
<keyword evidence="7" id="KW-0496">Mitochondrion</keyword>
<organism evidence="15 16">
    <name type="scientific">Polistes dominula</name>
    <name type="common">European paper wasp</name>
    <name type="synonym">Vespa dominula</name>
    <dbReference type="NCBI Taxonomy" id="743375"/>
    <lineage>
        <taxon>Eukaryota</taxon>
        <taxon>Metazoa</taxon>
        <taxon>Ecdysozoa</taxon>
        <taxon>Arthropoda</taxon>
        <taxon>Hexapoda</taxon>
        <taxon>Insecta</taxon>
        <taxon>Pterygota</taxon>
        <taxon>Neoptera</taxon>
        <taxon>Endopterygota</taxon>
        <taxon>Hymenoptera</taxon>
        <taxon>Apocrita</taxon>
        <taxon>Aculeata</taxon>
        <taxon>Vespoidea</taxon>
        <taxon>Vespidae</taxon>
        <taxon>Polistinae</taxon>
        <taxon>Polistini</taxon>
        <taxon>Polistes</taxon>
    </lineage>
</organism>
<comment type="similarity">
    <text evidence="2 13">Belongs to the taffazin family.</text>
</comment>
<keyword evidence="6" id="KW-0443">Lipid metabolism</keyword>
<comment type="catalytic activity">
    <reaction evidence="12">
        <text>1,2-di-(9Z-octadecenoyl)-sn-glycero-3-phosphocholine + 1-hexadecanoyl-sn-glycero-3-phosphocholine = 1-hexadecanoyl-2-(9Z-octadecenoyl)-sn-glycero-3-phosphocholine + 1-(9Z-octadecenoyl)-sn-glycero-3-phosphocholine</text>
        <dbReference type="Rhea" id="RHEA:43816"/>
        <dbReference type="ChEBI" id="CHEBI:28610"/>
        <dbReference type="ChEBI" id="CHEBI:72998"/>
        <dbReference type="ChEBI" id="CHEBI:73001"/>
        <dbReference type="ChEBI" id="CHEBI:74669"/>
    </reaction>
    <physiologicalReaction direction="left-to-right" evidence="12">
        <dbReference type="Rhea" id="RHEA:43817"/>
    </physiologicalReaction>
    <physiologicalReaction direction="right-to-left" evidence="12">
        <dbReference type="Rhea" id="RHEA:43818"/>
    </physiologicalReaction>
</comment>
<dbReference type="SUPFAM" id="SSF69593">
    <property type="entry name" value="Glycerol-3-phosphate (1)-acyltransferase"/>
    <property type="match status" value="1"/>
</dbReference>
<evidence type="ECO:0000256" key="9">
    <source>
        <dbReference type="ARBA" id="ARBA00023315"/>
    </source>
</evidence>
<comment type="subcellular location">
    <subcellularLocation>
        <location evidence="1">Mitochondrion inner membrane</location>
        <topology evidence="1">Peripheral membrane protein</topology>
        <orientation evidence="1">Intermembrane side</orientation>
    </subcellularLocation>
    <subcellularLocation>
        <location evidence="10">Mitochondrion outer membrane</location>
        <topology evidence="10">Peripheral membrane protein</topology>
        <orientation evidence="10">Intermembrane side</orientation>
    </subcellularLocation>
</comment>
<dbReference type="PANTHER" id="PTHR12497:SF0">
    <property type="entry name" value="TAFAZZIN"/>
    <property type="match status" value="1"/>
</dbReference>
<dbReference type="GeneID" id="107074651"/>
<reference evidence="16" key="1">
    <citation type="submission" date="2025-08" db="UniProtKB">
        <authorList>
            <consortium name="RefSeq"/>
        </authorList>
    </citation>
    <scope>IDENTIFICATION</scope>
    <source>
        <tissue evidence="16">Whole body</tissue>
    </source>
</reference>
<evidence type="ECO:0000256" key="13">
    <source>
        <dbReference type="RuleBase" id="RU365062"/>
    </source>
</evidence>
<feature type="domain" description="Phospholipid/glycerol acyltransferase" evidence="14">
    <location>
        <begin position="159"/>
        <end position="283"/>
    </location>
</feature>
<evidence type="ECO:0000259" key="14">
    <source>
        <dbReference type="SMART" id="SM00563"/>
    </source>
</evidence>
<evidence type="ECO:0000256" key="11">
    <source>
        <dbReference type="ARBA" id="ARBA00047906"/>
    </source>
</evidence>
<dbReference type="PANTHER" id="PTHR12497">
    <property type="entry name" value="TAZ PROTEIN TAFAZZIN"/>
    <property type="match status" value="1"/>
</dbReference>
<evidence type="ECO:0000256" key="4">
    <source>
        <dbReference type="ARBA" id="ARBA00022787"/>
    </source>
</evidence>
<keyword evidence="5" id="KW-0999">Mitochondrion inner membrane</keyword>
<accession>A0ABM1JH45</accession>
<evidence type="ECO:0000256" key="2">
    <source>
        <dbReference type="ARBA" id="ARBA00010524"/>
    </source>
</evidence>
<keyword evidence="3" id="KW-0808">Transferase</keyword>
<proteinExistence type="inferred from homology"/>
<protein>
    <recommendedName>
        <fullName evidence="13">Tafazzin family protein</fullName>
    </recommendedName>
</protein>
<evidence type="ECO:0000313" key="15">
    <source>
        <dbReference type="Proteomes" id="UP000694924"/>
    </source>
</evidence>
<dbReference type="SMART" id="SM00563">
    <property type="entry name" value="PlsC"/>
    <property type="match status" value="1"/>
</dbReference>
<keyword evidence="4" id="KW-1000">Mitochondrion outer membrane</keyword>
<dbReference type="PRINTS" id="PR00979">
    <property type="entry name" value="TAFAZZIN"/>
</dbReference>
<evidence type="ECO:0000256" key="10">
    <source>
        <dbReference type="ARBA" id="ARBA00024323"/>
    </source>
</evidence>
<comment type="catalytic activity">
    <reaction evidence="11">
        <text>1'-[1,2-diacyl-sn-glycero-3-phospho],3'-[1-acyl-sn-glycero-3-phospho]-glycerol + a 1,2-diacyl-sn-glycero-3-phosphocholine = a cardiolipin + a 1-acyl-sn-glycero-3-phosphocholine</text>
        <dbReference type="Rhea" id="RHEA:33731"/>
        <dbReference type="ChEBI" id="CHEBI:57643"/>
        <dbReference type="ChEBI" id="CHEBI:58168"/>
        <dbReference type="ChEBI" id="CHEBI:62237"/>
        <dbReference type="ChEBI" id="CHEBI:64743"/>
    </reaction>
    <physiologicalReaction direction="left-to-right" evidence="11">
        <dbReference type="Rhea" id="RHEA:33732"/>
    </physiologicalReaction>
    <physiologicalReaction direction="right-to-left" evidence="11">
        <dbReference type="Rhea" id="RHEA:33733"/>
    </physiologicalReaction>
</comment>
<evidence type="ECO:0000256" key="5">
    <source>
        <dbReference type="ARBA" id="ARBA00022792"/>
    </source>
</evidence>
<evidence type="ECO:0000313" key="16">
    <source>
        <dbReference type="RefSeq" id="XP_015191783.1"/>
    </source>
</evidence>
<dbReference type="InterPro" id="IPR002123">
    <property type="entry name" value="Plipid/glycerol_acylTrfase"/>
</dbReference>
<evidence type="ECO:0000256" key="3">
    <source>
        <dbReference type="ARBA" id="ARBA00022679"/>
    </source>
</evidence>
<dbReference type="CDD" id="cd07989">
    <property type="entry name" value="LPLAT_AGPAT-like"/>
    <property type="match status" value="1"/>
</dbReference>
<name>A0ABM1JH45_POLDO</name>
<keyword evidence="9" id="KW-0012">Acyltransferase</keyword>
<evidence type="ECO:0000256" key="7">
    <source>
        <dbReference type="ARBA" id="ARBA00023128"/>
    </source>
</evidence>
<dbReference type="Pfam" id="PF01553">
    <property type="entry name" value="Acyltransferase"/>
    <property type="match status" value="1"/>
</dbReference>
<sequence length="354" mass="41144">MLRGAVSTSQTSRVQDHIEKQIFYVVLLRRSVMIRSSHVTHFMKNGVKLAGRWLIRITKEWTVPRGVTASHSFAELHYFAFLRSPESTKHSNIMYDIKWIIPKLRTPTKLWNIASSITFAAVGIFSKILIDKEWLNKALVYNKHIINRALDERPKNVPLITVSNHHSCFDDPGIWATLDLRHLLNRRKMRWSLAAHDICFTNVWHSYFFMLGKCIPVIRGNGVYQEAIDFCIERLASGDWVHVFPEGKVNMFKENMRLKWGIGRLILESPVTPLVIPICHLGMDQVLPNEPPYMFKTRKKVTMNYGEPIDFSEMLKNLKETKATEIEARKAITDRIQEELLRLKAATEKLHEKL</sequence>
<keyword evidence="8" id="KW-0472">Membrane</keyword>
<dbReference type="InterPro" id="IPR000872">
    <property type="entry name" value="Tafazzin"/>
</dbReference>
<dbReference type="RefSeq" id="XP_015191783.1">
    <property type="nucleotide sequence ID" value="XM_015336297.1"/>
</dbReference>
<evidence type="ECO:0000256" key="8">
    <source>
        <dbReference type="ARBA" id="ARBA00023136"/>
    </source>
</evidence>
<evidence type="ECO:0000256" key="1">
    <source>
        <dbReference type="ARBA" id="ARBA00004137"/>
    </source>
</evidence>